<organism evidence="6 7">
    <name type="scientific">Musa acuminata subsp. malaccensis</name>
    <name type="common">Wild banana</name>
    <name type="synonym">Musa malaccensis</name>
    <dbReference type="NCBI Taxonomy" id="214687"/>
    <lineage>
        <taxon>Eukaryota</taxon>
        <taxon>Viridiplantae</taxon>
        <taxon>Streptophyta</taxon>
        <taxon>Embryophyta</taxon>
        <taxon>Tracheophyta</taxon>
        <taxon>Spermatophyta</taxon>
        <taxon>Magnoliopsida</taxon>
        <taxon>Liliopsida</taxon>
        <taxon>Zingiberales</taxon>
        <taxon>Musaceae</taxon>
        <taxon>Musa</taxon>
    </lineage>
</organism>
<gene>
    <name evidence="5" type="ORF">GSMUA_58780.1</name>
</gene>
<feature type="domain" description="Histone H2A C-terminal" evidence="4">
    <location>
        <begin position="117"/>
        <end position="138"/>
    </location>
</feature>
<dbReference type="CDD" id="cd00074">
    <property type="entry name" value="HFD_H2A"/>
    <property type="match status" value="1"/>
</dbReference>
<dbReference type="Pfam" id="PF16211">
    <property type="entry name" value="Histone_H2A_C"/>
    <property type="match status" value="1"/>
</dbReference>
<dbReference type="GO" id="GO:0030527">
    <property type="term" value="F:structural constituent of chromatin"/>
    <property type="evidence" value="ECO:0007669"/>
    <property type="project" value="InterPro"/>
</dbReference>
<evidence type="ECO:0000313" key="7">
    <source>
        <dbReference type="Proteomes" id="UP000012960"/>
    </source>
</evidence>
<comment type="similarity">
    <text evidence="1">Belongs to the histone H2A family.</text>
</comment>
<evidence type="ECO:0000313" key="5">
    <source>
        <dbReference type="EMBL" id="CAG1860984.1"/>
    </source>
</evidence>
<feature type="domain" description="Core Histone H2A/H2B/H3" evidence="3">
    <location>
        <begin position="58"/>
        <end position="114"/>
    </location>
</feature>
<protein>
    <recommendedName>
        <fullName evidence="1">Histone H2A</fullName>
    </recommendedName>
</protein>
<dbReference type="SUPFAM" id="SSF47113">
    <property type="entry name" value="Histone-fold"/>
    <property type="match status" value="1"/>
</dbReference>
<evidence type="ECO:0000256" key="2">
    <source>
        <dbReference type="SAM" id="Phobius"/>
    </source>
</evidence>
<dbReference type="PANTHER" id="PTHR23430">
    <property type="entry name" value="HISTONE H2A"/>
    <property type="match status" value="1"/>
</dbReference>
<sequence length="138" mass="15294">MRHEHSDSTVIQPSQFSSESQCLSRKKLEGPFEIVASKSIDVNKNRSFGKRDVGNSRVVPDVGKYDDRVDANALIYLAAILEYLVAVVLELAGNAARDNKKNRIIPRHIQLAIRNDEELSKLLGTIMIASDGVLPSIH</sequence>
<dbReference type="InterPro" id="IPR007125">
    <property type="entry name" value="H2A/H2B/H3"/>
</dbReference>
<keyword evidence="2" id="KW-0472">Membrane</keyword>
<keyword evidence="1" id="KW-0158">Chromosome</keyword>
<keyword evidence="2" id="KW-0812">Transmembrane</keyword>
<comment type="subunit">
    <text evidence="1">The nucleosome is a histone octamer containing two molecules each of H2A, H2B, H3 and H4 assembled in one H3-H4 heterotetramer and two H2A-H2B heterodimers. The octamer wraps approximately 147 bp of DNA.</text>
</comment>
<dbReference type="InParanoid" id="A0A804HYU8"/>
<dbReference type="Proteomes" id="UP000012960">
    <property type="component" value="Unplaced"/>
</dbReference>
<keyword evidence="1" id="KW-0539">Nucleus</keyword>
<feature type="transmembrane region" description="Helical" evidence="2">
    <location>
        <begin position="73"/>
        <end position="93"/>
    </location>
</feature>
<evidence type="ECO:0000256" key="1">
    <source>
        <dbReference type="RuleBase" id="RU003767"/>
    </source>
</evidence>
<keyword evidence="7" id="KW-1185">Reference proteome</keyword>
<dbReference type="EMBL" id="HG996467">
    <property type="protein sequence ID" value="CAG1860984.1"/>
    <property type="molecule type" value="Genomic_DNA"/>
</dbReference>
<evidence type="ECO:0000259" key="4">
    <source>
        <dbReference type="Pfam" id="PF16211"/>
    </source>
</evidence>
<dbReference type="SMART" id="SM00414">
    <property type="entry name" value="H2A"/>
    <property type="match status" value="1"/>
</dbReference>
<dbReference type="GO" id="GO:0046982">
    <property type="term" value="F:protein heterodimerization activity"/>
    <property type="evidence" value="ECO:0007669"/>
    <property type="project" value="InterPro"/>
</dbReference>
<reference evidence="5" key="1">
    <citation type="submission" date="2021-03" db="EMBL/GenBank/DDBJ databases">
        <authorList>
            <consortium name="Genoscope - CEA"/>
            <person name="William W."/>
        </authorList>
    </citation>
    <scope>NUCLEOTIDE SEQUENCE</scope>
    <source>
        <strain evidence="5">Doubled-haploid Pahang</strain>
    </source>
</reference>
<keyword evidence="1" id="KW-0544">Nucleosome core</keyword>
<proteinExistence type="inferred from homology"/>
<dbReference type="AlphaFoldDB" id="A0A804HYU8"/>
<reference evidence="6" key="2">
    <citation type="submission" date="2021-05" db="UniProtKB">
        <authorList>
            <consortium name="EnsemblPlants"/>
        </authorList>
    </citation>
    <scope>IDENTIFICATION</scope>
    <source>
        <strain evidence="6">subsp. malaccensis</strain>
    </source>
</reference>
<dbReference type="Pfam" id="PF00125">
    <property type="entry name" value="Histone"/>
    <property type="match status" value="1"/>
</dbReference>
<dbReference type="InterPro" id="IPR009072">
    <property type="entry name" value="Histone-fold"/>
</dbReference>
<keyword evidence="1" id="KW-0238">DNA-binding</keyword>
<dbReference type="InterPro" id="IPR002119">
    <property type="entry name" value="Histone_H2A"/>
</dbReference>
<evidence type="ECO:0000313" key="6">
    <source>
        <dbReference type="EnsemblPlants" id="Ma02_p03490.1"/>
    </source>
</evidence>
<keyword evidence="2" id="KW-1133">Transmembrane helix</keyword>
<dbReference type="GO" id="GO:0005634">
    <property type="term" value="C:nucleus"/>
    <property type="evidence" value="ECO:0007669"/>
    <property type="project" value="UniProtKB-SubCell"/>
</dbReference>
<dbReference type="OrthoDB" id="9421954at2759"/>
<dbReference type="EnsemblPlants" id="Ma02_t03490.1">
    <property type="protein sequence ID" value="Ma02_p03490.1"/>
    <property type="gene ID" value="Ma02_g03490"/>
</dbReference>
<comment type="subcellular location">
    <subcellularLocation>
        <location evidence="1">Nucleus</location>
    </subcellularLocation>
</comment>
<evidence type="ECO:0000259" key="3">
    <source>
        <dbReference type="Pfam" id="PF00125"/>
    </source>
</evidence>
<dbReference type="PRINTS" id="PR00620">
    <property type="entry name" value="HISTONEH2A"/>
</dbReference>
<name>A0A804HYU8_MUSAM</name>
<dbReference type="GO" id="GO:0000786">
    <property type="term" value="C:nucleosome"/>
    <property type="evidence" value="ECO:0007669"/>
    <property type="project" value="UniProtKB-KW"/>
</dbReference>
<dbReference type="Gramene" id="Ma02_t03490.1">
    <property type="protein sequence ID" value="Ma02_p03490.1"/>
    <property type="gene ID" value="Ma02_g03490"/>
</dbReference>
<dbReference type="GO" id="GO:0003677">
    <property type="term" value="F:DNA binding"/>
    <property type="evidence" value="ECO:0007669"/>
    <property type="project" value="UniProtKB-KW"/>
</dbReference>
<dbReference type="Gene3D" id="1.10.20.10">
    <property type="entry name" value="Histone, subunit A"/>
    <property type="match status" value="1"/>
</dbReference>
<accession>A0A804HYU8</accession>
<dbReference type="InterPro" id="IPR032454">
    <property type="entry name" value="Histone_H2A_C"/>
</dbReference>